<dbReference type="AlphaFoldDB" id="A0AAD9X9A6"/>
<reference evidence="2" key="1">
    <citation type="journal article" date="2023" name="Plant J.">
        <title>Genome sequences and population genomics provide insights into the demographic history, inbreeding, and mutation load of two 'living fossil' tree species of Dipteronia.</title>
        <authorList>
            <person name="Feng Y."/>
            <person name="Comes H.P."/>
            <person name="Chen J."/>
            <person name="Zhu S."/>
            <person name="Lu R."/>
            <person name="Zhang X."/>
            <person name="Li P."/>
            <person name="Qiu J."/>
            <person name="Olsen K.M."/>
            <person name="Qiu Y."/>
        </authorList>
    </citation>
    <scope>NUCLEOTIDE SEQUENCE</scope>
    <source>
        <strain evidence="2">KIB01</strain>
    </source>
</reference>
<dbReference type="Proteomes" id="UP001280121">
    <property type="component" value="Unassembled WGS sequence"/>
</dbReference>
<organism evidence="2 3">
    <name type="scientific">Dipteronia dyeriana</name>
    <dbReference type="NCBI Taxonomy" id="168575"/>
    <lineage>
        <taxon>Eukaryota</taxon>
        <taxon>Viridiplantae</taxon>
        <taxon>Streptophyta</taxon>
        <taxon>Embryophyta</taxon>
        <taxon>Tracheophyta</taxon>
        <taxon>Spermatophyta</taxon>
        <taxon>Magnoliopsida</taxon>
        <taxon>eudicotyledons</taxon>
        <taxon>Gunneridae</taxon>
        <taxon>Pentapetalae</taxon>
        <taxon>rosids</taxon>
        <taxon>malvids</taxon>
        <taxon>Sapindales</taxon>
        <taxon>Sapindaceae</taxon>
        <taxon>Hippocastanoideae</taxon>
        <taxon>Acereae</taxon>
        <taxon>Dipteronia</taxon>
    </lineage>
</organism>
<comment type="caution">
    <text evidence="2">The sequence shown here is derived from an EMBL/GenBank/DDBJ whole genome shotgun (WGS) entry which is preliminary data.</text>
</comment>
<evidence type="ECO:0000313" key="3">
    <source>
        <dbReference type="Proteomes" id="UP001280121"/>
    </source>
</evidence>
<dbReference type="PANTHER" id="PTHR31973:SF195">
    <property type="entry name" value="MUDR FAMILY TRANSPOSASE"/>
    <property type="match status" value="1"/>
</dbReference>
<dbReference type="Pfam" id="PF10551">
    <property type="entry name" value="MULE"/>
    <property type="match status" value="1"/>
</dbReference>
<dbReference type="InterPro" id="IPR018289">
    <property type="entry name" value="MULE_transposase_dom"/>
</dbReference>
<gene>
    <name evidence="2" type="ORF">Ddye_008108</name>
</gene>
<evidence type="ECO:0000259" key="1">
    <source>
        <dbReference type="Pfam" id="PF10551"/>
    </source>
</evidence>
<dbReference type="PANTHER" id="PTHR31973">
    <property type="entry name" value="POLYPROTEIN, PUTATIVE-RELATED"/>
    <property type="match status" value="1"/>
</dbReference>
<accession>A0AAD9X9A6</accession>
<proteinExistence type="predicted"/>
<feature type="domain" description="MULE transposase" evidence="1">
    <location>
        <begin position="126"/>
        <end position="220"/>
    </location>
</feature>
<sequence>MDVLVHRVLLHLTVFSFERMVWVTMLIKLNMLPHELGLFLEPKGILLNPLARRKLVQMMADYTMRHLFFGPPEESFKLLPAYCHRLEEVNPGTITALKTNVANQFEYMFIAHAASLHGFLTVIRPVIAIDGTHLKGKFFGIMFVAICLDGNNQVFPLAYGFGDVENEISWTWFFNELKNAIGSPKDCMIISDLHLGIKVAMEKVYPNIPHGYCVFHIAQNIKKDYKRKDVRLLFKQAWKAYQKFEFKETMLEMMKVNKVAFKELMNVGPERWFRAYSPVRRYRLMTFSITKSMNSCLVHARQMTITTMIEFIRDMLQKWFYKRRTKAEKTRTQLTPWATELIKERNIDSEKYTVCPIDSVNFNVKDGKKDGMRRNLYPIILGIAKKPQVGLKHMQGPFSLLGILVIGIFLKMCNQRLFFHLLFMRKLEDQERRDLCMLENMVMERPEIVLFVKNRVTTDKIAGMHSLVRLLHHAHPYHLQHPQHRSDHVDLTDT</sequence>
<protein>
    <recommendedName>
        <fullName evidence="1">MULE transposase domain-containing protein</fullName>
    </recommendedName>
</protein>
<dbReference type="EMBL" id="JANJYI010000003">
    <property type="protein sequence ID" value="KAK2655056.1"/>
    <property type="molecule type" value="Genomic_DNA"/>
</dbReference>
<name>A0AAD9X9A6_9ROSI</name>
<keyword evidence="3" id="KW-1185">Reference proteome</keyword>
<evidence type="ECO:0000313" key="2">
    <source>
        <dbReference type="EMBL" id="KAK2655056.1"/>
    </source>
</evidence>